<evidence type="ECO:0000313" key="2">
    <source>
        <dbReference type="EMBL" id="OOZ36037.1"/>
    </source>
</evidence>
<feature type="transmembrane region" description="Helical" evidence="1">
    <location>
        <begin position="20"/>
        <end position="36"/>
    </location>
</feature>
<feature type="transmembrane region" description="Helical" evidence="1">
    <location>
        <begin position="118"/>
        <end position="141"/>
    </location>
</feature>
<sequence length="180" mass="20222">MKIEISEEEAKRAKIPHEIFLTNLIGNHILWFVAALGTVGTFWQPLAMVPVVSFTLLAYTLWKANKIKADESGSWFVMCHWQIAARRSRIFIYMLMASLTVSLLGWLGYTYGGMMKEAVYAIVGGMGILPVMVTVLVLIIMESDVLHQATHHKLPDRMIELYPNPDAKVVDESPVTESAQ</sequence>
<dbReference type="OrthoDB" id="5767596at2"/>
<keyword evidence="1" id="KW-0812">Transmembrane</keyword>
<organism evidence="2 3">
    <name type="scientific">Solemya velesiana gill symbiont</name>
    <dbReference type="NCBI Taxonomy" id="1918948"/>
    <lineage>
        <taxon>Bacteria</taxon>
        <taxon>Pseudomonadati</taxon>
        <taxon>Pseudomonadota</taxon>
        <taxon>Gammaproteobacteria</taxon>
        <taxon>sulfur-oxidizing symbionts</taxon>
    </lineage>
</organism>
<feature type="transmembrane region" description="Helical" evidence="1">
    <location>
        <begin position="90"/>
        <end position="112"/>
    </location>
</feature>
<keyword evidence="3" id="KW-1185">Reference proteome</keyword>
<reference evidence="2 3" key="1">
    <citation type="submission" date="2016-11" db="EMBL/GenBank/DDBJ databases">
        <title>Mixed transmission modes and dynamic genome evolution in an obligate animal-bacterial symbiosis.</title>
        <authorList>
            <person name="Russell S.L."/>
            <person name="Corbett-Detig R.B."/>
            <person name="Cavanaugh C.M."/>
        </authorList>
    </citation>
    <scope>NUCLEOTIDE SEQUENCE [LARGE SCALE GENOMIC DNA]</scope>
    <source>
        <strain evidence="2">Se-Cadez</strain>
    </source>
</reference>
<accession>A0A1T2KT56</accession>
<protein>
    <submittedName>
        <fullName evidence="2">Uncharacterized protein</fullName>
    </submittedName>
</protein>
<dbReference type="AlphaFoldDB" id="A0A1T2KT56"/>
<dbReference type="EMBL" id="MPRJ01000058">
    <property type="protein sequence ID" value="OOZ36037.1"/>
    <property type="molecule type" value="Genomic_DNA"/>
</dbReference>
<keyword evidence="1" id="KW-0472">Membrane</keyword>
<proteinExistence type="predicted"/>
<feature type="transmembrane region" description="Helical" evidence="1">
    <location>
        <begin position="42"/>
        <end position="62"/>
    </location>
</feature>
<dbReference type="Proteomes" id="UP000190896">
    <property type="component" value="Unassembled WGS sequence"/>
</dbReference>
<evidence type="ECO:0000256" key="1">
    <source>
        <dbReference type="SAM" id="Phobius"/>
    </source>
</evidence>
<evidence type="ECO:0000313" key="3">
    <source>
        <dbReference type="Proteomes" id="UP000190896"/>
    </source>
</evidence>
<comment type="caution">
    <text evidence="2">The sequence shown here is derived from an EMBL/GenBank/DDBJ whole genome shotgun (WGS) entry which is preliminary data.</text>
</comment>
<name>A0A1T2KT56_9GAMM</name>
<keyword evidence="1" id="KW-1133">Transmembrane helix</keyword>
<dbReference type="RefSeq" id="WP_078487707.1">
    <property type="nucleotide sequence ID" value="NZ_MPRJ01000058.1"/>
</dbReference>
<gene>
    <name evidence="2" type="ORF">BOW51_09120</name>
</gene>